<proteinExistence type="predicted"/>
<gene>
    <name evidence="2" type="ORF">BEP19_14100</name>
</gene>
<dbReference type="AlphaFoldDB" id="A0A419SEK5"/>
<dbReference type="Proteomes" id="UP000284219">
    <property type="component" value="Unassembled WGS sequence"/>
</dbReference>
<feature type="domain" description="EfeO-type cupredoxin-like" evidence="1">
    <location>
        <begin position="7"/>
        <end position="76"/>
    </location>
</feature>
<reference evidence="2 3" key="1">
    <citation type="submission" date="2016-08" db="EMBL/GenBank/DDBJ databases">
        <title>Novel Firmicute Genomes.</title>
        <authorList>
            <person name="Poppleton D.I."/>
            <person name="Gribaldo S."/>
        </authorList>
    </citation>
    <scope>NUCLEOTIDE SEQUENCE [LARGE SCALE GENOMIC DNA]</scope>
    <source>
        <strain evidence="2 3">RAOx-1</strain>
    </source>
</reference>
<name>A0A419SEK5_9BACL</name>
<dbReference type="EMBL" id="MCHY01000011">
    <property type="protein sequence ID" value="RKD21752.1"/>
    <property type="molecule type" value="Genomic_DNA"/>
</dbReference>
<sequence>MEAAQPKIIVMSEQGFIPQQMAFKKGAQVELIVHNQGKLARRFVIPGFAVTSPFLMEGEMASIRFIPNQTGSFPIQGATSHTAEDPLIGSFVITE</sequence>
<dbReference type="Gene3D" id="2.60.40.420">
    <property type="entry name" value="Cupredoxins - blue copper proteins"/>
    <property type="match status" value="1"/>
</dbReference>
<dbReference type="InterPro" id="IPR008972">
    <property type="entry name" value="Cupredoxin"/>
</dbReference>
<protein>
    <recommendedName>
        <fullName evidence="1">EfeO-type cupredoxin-like domain-containing protein</fullName>
    </recommendedName>
</protein>
<comment type="caution">
    <text evidence="2">The sequence shown here is derived from an EMBL/GenBank/DDBJ whole genome shotgun (WGS) entry which is preliminary data.</text>
</comment>
<evidence type="ECO:0000313" key="2">
    <source>
        <dbReference type="EMBL" id="RKD21752.1"/>
    </source>
</evidence>
<dbReference type="InterPro" id="IPR028096">
    <property type="entry name" value="EfeO_Cupredoxin"/>
</dbReference>
<accession>A0A419SEK5</accession>
<dbReference type="SUPFAM" id="SSF49503">
    <property type="entry name" value="Cupredoxins"/>
    <property type="match status" value="1"/>
</dbReference>
<evidence type="ECO:0000313" key="3">
    <source>
        <dbReference type="Proteomes" id="UP000284219"/>
    </source>
</evidence>
<evidence type="ECO:0000259" key="1">
    <source>
        <dbReference type="Pfam" id="PF13473"/>
    </source>
</evidence>
<keyword evidence="3" id="KW-1185">Reference proteome</keyword>
<organism evidence="2 3">
    <name type="scientific">Ammoniphilus oxalaticus</name>
    <dbReference type="NCBI Taxonomy" id="66863"/>
    <lineage>
        <taxon>Bacteria</taxon>
        <taxon>Bacillati</taxon>
        <taxon>Bacillota</taxon>
        <taxon>Bacilli</taxon>
        <taxon>Bacillales</taxon>
        <taxon>Paenibacillaceae</taxon>
        <taxon>Aneurinibacillus group</taxon>
        <taxon>Ammoniphilus</taxon>
    </lineage>
</organism>
<dbReference type="Pfam" id="PF13473">
    <property type="entry name" value="Cupredoxin_1"/>
    <property type="match status" value="1"/>
</dbReference>